<comment type="cofactor">
    <cofactor evidence="1">
        <name>pyridoxal 5'-phosphate</name>
        <dbReference type="ChEBI" id="CHEBI:597326"/>
    </cofactor>
</comment>
<name>A0ABN1GLB1_9ACTN</name>
<evidence type="ECO:0000313" key="9">
    <source>
        <dbReference type="EMBL" id="GAA0613889.1"/>
    </source>
</evidence>
<accession>A0ABN1GLB1</accession>
<dbReference type="CDD" id="cd06453">
    <property type="entry name" value="SufS_like"/>
    <property type="match status" value="1"/>
</dbReference>
<feature type="region of interest" description="Disordered" evidence="7">
    <location>
        <begin position="35"/>
        <end position="185"/>
    </location>
</feature>
<keyword evidence="4" id="KW-0808">Transferase</keyword>
<dbReference type="InterPro" id="IPR010970">
    <property type="entry name" value="Cys_dSase_SufS"/>
</dbReference>
<dbReference type="PANTHER" id="PTHR43586">
    <property type="entry name" value="CYSTEINE DESULFURASE"/>
    <property type="match status" value="1"/>
</dbReference>
<protein>
    <recommendedName>
        <fullName evidence="3">cysteine desulfurase</fullName>
        <ecNumber evidence="3">2.8.1.7</ecNumber>
    </recommendedName>
</protein>
<evidence type="ECO:0000256" key="2">
    <source>
        <dbReference type="ARBA" id="ARBA00010447"/>
    </source>
</evidence>
<evidence type="ECO:0000259" key="8">
    <source>
        <dbReference type="Pfam" id="PF00266"/>
    </source>
</evidence>
<dbReference type="InterPro" id="IPR015422">
    <property type="entry name" value="PyrdxlP-dep_Trfase_small"/>
</dbReference>
<keyword evidence="10" id="KW-1185">Reference proteome</keyword>
<feature type="region of interest" description="Disordered" evidence="7">
    <location>
        <begin position="204"/>
        <end position="258"/>
    </location>
</feature>
<dbReference type="RefSeq" id="WP_344603158.1">
    <property type="nucleotide sequence ID" value="NZ_BAAAHE010000010.1"/>
</dbReference>
<dbReference type="Gene3D" id="3.40.640.10">
    <property type="entry name" value="Type I PLP-dependent aspartate aminotransferase-like (Major domain)"/>
    <property type="match status" value="1"/>
</dbReference>
<dbReference type="Pfam" id="PF00266">
    <property type="entry name" value="Aminotran_5"/>
    <property type="match status" value="1"/>
</dbReference>
<feature type="compositionally biased region" description="Low complexity" evidence="7">
    <location>
        <begin position="89"/>
        <end position="112"/>
    </location>
</feature>
<dbReference type="Proteomes" id="UP001500957">
    <property type="component" value="Unassembled WGS sequence"/>
</dbReference>
<gene>
    <name evidence="9" type="ORF">GCM10009547_14710</name>
</gene>
<comment type="similarity">
    <text evidence="2">Belongs to the class-V pyridoxal-phosphate-dependent aminotransferase family. Csd subfamily.</text>
</comment>
<dbReference type="PANTHER" id="PTHR43586:SF8">
    <property type="entry name" value="CYSTEINE DESULFURASE 1, CHLOROPLASTIC"/>
    <property type="match status" value="1"/>
</dbReference>
<feature type="compositionally biased region" description="Pro residues" evidence="7">
    <location>
        <begin position="79"/>
        <end position="88"/>
    </location>
</feature>
<evidence type="ECO:0000256" key="4">
    <source>
        <dbReference type="ARBA" id="ARBA00022679"/>
    </source>
</evidence>
<feature type="compositionally biased region" description="Low complexity" evidence="7">
    <location>
        <begin position="38"/>
        <end position="57"/>
    </location>
</feature>
<feature type="domain" description="Aminotransferase class V" evidence="8">
    <location>
        <begin position="363"/>
        <end position="732"/>
    </location>
</feature>
<evidence type="ECO:0000313" key="10">
    <source>
        <dbReference type="Proteomes" id="UP001500957"/>
    </source>
</evidence>
<comment type="caution">
    <text evidence="9">The sequence shown here is derived from an EMBL/GenBank/DDBJ whole genome shotgun (WGS) entry which is preliminary data.</text>
</comment>
<dbReference type="SUPFAM" id="SSF53383">
    <property type="entry name" value="PLP-dependent transferases"/>
    <property type="match status" value="1"/>
</dbReference>
<dbReference type="NCBIfam" id="TIGR01979">
    <property type="entry name" value="sufS"/>
    <property type="match status" value="1"/>
</dbReference>
<organism evidence="9 10">
    <name type="scientific">Sporichthya brevicatena</name>
    <dbReference type="NCBI Taxonomy" id="171442"/>
    <lineage>
        <taxon>Bacteria</taxon>
        <taxon>Bacillati</taxon>
        <taxon>Actinomycetota</taxon>
        <taxon>Actinomycetes</taxon>
        <taxon>Sporichthyales</taxon>
        <taxon>Sporichthyaceae</taxon>
        <taxon>Sporichthya</taxon>
    </lineage>
</organism>
<dbReference type="InterPro" id="IPR015421">
    <property type="entry name" value="PyrdxlP-dep_Trfase_major"/>
</dbReference>
<sequence length="758" mass="77467">MTAGLGDFPGPVPAGLPDEATLTRMAAEFFGALGGTSGAVPSGAVPSGAVPPGSVPAEAPSEVNAMEPTPAALDTPSAPGLPSPPRLDPPGAAGGASTTGAAQYAAAPLAHGEFTPPWLSPVPPPGEAVPAGGPALPGSAMASAPPPATRPGTTGGSTTGGTQYADSAGHQQGNPFGDTTVTAPGLPDIPSLAALAALALGQPAPAPTSAAEPQTPAAPGSTTFPAPELSDGRAPNSRTGDGRPHAAESAPEYSSAFGADPFGATDVVVPQLPEIPALAALATPTLPEAPAGSPPISAPSTPYSFLGEAAGYPSAGGALPAYTAPRPEGGRPLPHPGHGEFDVEAVRRDFPILSETVNGRPLVWFDNAATTQKPQAVIDRLAYFYAHENSNIHRAAHELAARSTDAYEGARDKVARFLGASSSDEIVFVRGATEAINLVAAAWGRKHIGAGDEIVISHLEHHANIVPWQELAKQTGAVLKVIPVDSDGQILMDRYTDLLSDRTKLVSITQVSNALGTVVPVQEVAELAHRAGAKVLVDGAQSVPHLRVNVQDLGADFFAFSGHKIFAPTGVGALYVRDDVAEEMGVYQTGGNMIRDVTLERSLFHHAPMKFEAGTGTIADAVGLGAALDYLERIGFENAAAYEHSLLEYGMRLLKDVPGLTLIGTAPDKASVMSFVLDGYSPEQVGSALNAEGIAVRSGHHCAQPILRRYGLEATVRPSLAFYNTCAEIDHLVTVLHRLAADGGGASRRGQGTTDPAP</sequence>
<dbReference type="Gene3D" id="3.90.1150.10">
    <property type="entry name" value="Aspartate Aminotransferase, domain 1"/>
    <property type="match status" value="1"/>
</dbReference>
<dbReference type="EMBL" id="BAAAHE010000010">
    <property type="protein sequence ID" value="GAA0613889.1"/>
    <property type="molecule type" value="Genomic_DNA"/>
</dbReference>
<dbReference type="InterPro" id="IPR015424">
    <property type="entry name" value="PyrdxlP-dep_Trfase"/>
</dbReference>
<evidence type="ECO:0000256" key="7">
    <source>
        <dbReference type="SAM" id="MobiDB-lite"/>
    </source>
</evidence>
<feature type="compositionally biased region" description="Polar residues" evidence="7">
    <location>
        <begin position="169"/>
        <end position="182"/>
    </location>
</feature>
<proteinExistence type="inferred from homology"/>
<reference evidence="9 10" key="1">
    <citation type="journal article" date="2019" name="Int. J. Syst. Evol. Microbiol.">
        <title>The Global Catalogue of Microorganisms (GCM) 10K type strain sequencing project: providing services to taxonomists for standard genome sequencing and annotation.</title>
        <authorList>
            <consortium name="The Broad Institute Genomics Platform"/>
            <consortium name="The Broad Institute Genome Sequencing Center for Infectious Disease"/>
            <person name="Wu L."/>
            <person name="Ma J."/>
        </authorList>
    </citation>
    <scope>NUCLEOTIDE SEQUENCE [LARGE SCALE GENOMIC DNA]</scope>
    <source>
        <strain evidence="9 10">JCM 10671</strain>
    </source>
</reference>
<evidence type="ECO:0000256" key="5">
    <source>
        <dbReference type="ARBA" id="ARBA00022898"/>
    </source>
</evidence>
<feature type="compositionally biased region" description="Low complexity" evidence="7">
    <location>
        <begin position="128"/>
        <end position="143"/>
    </location>
</feature>
<evidence type="ECO:0000256" key="6">
    <source>
        <dbReference type="ARBA" id="ARBA00050776"/>
    </source>
</evidence>
<dbReference type="NCBIfam" id="NF041166">
    <property type="entry name" value="f2_encap_cargo1"/>
    <property type="match status" value="1"/>
</dbReference>
<dbReference type="EC" id="2.8.1.7" evidence="3"/>
<evidence type="ECO:0000256" key="3">
    <source>
        <dbReference type="ARBA" id="ARBA00012239"/>
    </source>
</evidence>
<feature type="compositionally biased region" description="Pro residues" evidence="7">
    <location>
        <begin position="118"/>
        <end position="127"/>
    </location>
</feature>
<evidence type="ECO:0000256" key="1">
    <source>
        <dbReference type="ARBA" id="ARBA00001933"/>
    </source>
</evidence>
<dbReference type="InterPro" id="IPR000192">
    <property type="entry name" value="Aminotrans_V_dom"/>
</dbReference>
<keyword evidence="5" id="KW-0663">Pyridoxal phosphate</keyword>
<comment type="catalytic activity">
    <reaction evidence="6">
        <text>(sulfur carrier)-H + L-cysteine = (sulfur carrier)-SH + L-alanine</text>
        <dbReference type="Rhea" id="RHEA:43892"/>
        <dbReference type="Rhea" id="RHEA-COMP:14737"/>
        <dbReference type="Rhea" id="RHEA-COMP:14739"/>
        <dbReference type="ChEBI" id="CHEBI:29917"/>
        <dbReference type="ChEBI" id="CHEBI:35235"/>
        <dbReference type="ChEBI" id="CHEBI:57972"/>
        <dbReference type="ChEBI" id="CHEBI:64428"/>
        <dbReference type="EC" id="2.8.1.7"/>
    </reaction>
</comment>